<evidence type="ECO:0000256" key="1">
    <source>
        <dbReference type="SAM" id="Phobius"/>
    </source>
</evidence>
<dbReference type="PROSITE" id="PS50887">
    <property type="entry name" value="GGDEF"/>
    <property type="match status" value="1"/>
</dbReference>
<dbReference type="Pfam" id="PF08447">
    <property type="entry name" value="PAS_3"/>
    <property type="match status" value="1"/>
</dbReference>
<evidence type="ECO:0000313" key="6">
    <source>
        <dbReference type="Proteomes" id="UP000723714"/>
    </source>
</evidence>
<keyword evidence="6" id="KW-1185">Reference proteome</keyword>
<dbReference type="PROSITE" id="PS50112">
    <property type="entry name" value="PAS"/>
    <property type="match status" value="1"/>
</dbReference>
<dbReference type="SMART" id="SM00267">
    <property type="entry name" value="GGDEF"/>
    <property type="match status" value="1"/>
</dbReference>
<keyword evidence="5" id="KW-0808">Transferase</keyword>
<dbReference type="InterPro" id="IPR000014">
    <property type="entry name" value="PAS"/>
</dbReference>
<dbReference type="GO" id="GO:0052621">
    <property type="term" value="F:diguanylate cyclase activity"/>
    <property type="evidence" value="ECO:0007669"/>
    <property type="project" value="UniProtKB-EC"/>
</dbReference>
<proteinExistence type="predicted"/>
<dbReference type="InterPro" id="IPR000700">
    <property type="entry name" value="PAS-assoc_C"/>
</dbReference>
<dbReference type="SMART" id="SM00086">
    <property type="entry name" value="PAC"/>
    <property type="match status" value="1"/>
</dbReference>
<keyword evidence="1" id="KW-1133">Transmembrane helix</keyword>
<dbReference type="CDD" id="cd01949">
    <property type="entry name" value="GGDEF"/>
    <property type="match status" value="1"/>
</dbReference>
<evidence type="ECO:0000259" key="3">
    <source>
        <dbReference type="PROSITE" id="PS50113"/>
    </source>
</evidence>
<dbReference type="EMBL" id="JABACJ020000003">
    <property type="protein sequence ID" value="MBU3875069.1"/>
    <property type="molecule type" value="Genomic_DNA"/>
</dbReference>
<feature type="transmembrane region" description="Helical" evidence="1">
    <location>
        <begin position="16"/>
        <end position="38"/>
    </location>
</feature>
<dbReference type="NCBIfam" id="TIGR00254">
    <property type="entry name" value="GGDEF"/>
    <property type="match status" value="1"/>
</dbReference>
<name>A0ABS6D0N7_9FIRM</name>
<organism evidence="5 6">
    <name type="scientific">Faecalicatena faecalis</name>
    <dbReference type="NCBI Taxonomy" id="2726362"/>
    <lineage>
        <taxon>Bacteria</taxon>
        <taxon>Bacillati</taxon>
        <taxon>Bacillota</taxon>
        <taxon>Clostridia</taxon>
        <taxon>Lachnospirales</taxon>
        <taxon>Lachnospiraceae</taxon>
        <taxon>Faecalicatena</taxon>
    </lineage>
</organism>
<reference evidence="5 6" key="1">
    <citation type="submission" date="2021-06" db="EMBL/GenBank/DDBJ databases">
        <title>Faecalicatena sp. nov. isolated from porcine feces.</title>
        <authorList>
            <person name="Oh B.S."/>
            <person name="Lee J.H."/>
        </authorList>
    </citation>
    <scope>NUCLEOTIDE SEQUENCE [LARGE SCALE GENOMIC DNA]</scope>
    <source>
        <strain evidence="5 6">AGMB00832</strain>
    </source>
</reference>
<feature type="domain" description="PAS" evidence="2">
    <location>
        <begin position="327"/>
        <end position="401"/>
    </location>
</feature>
<dbReference type="InterPro" id="IPR001610">
    <property type="entry name" value="PAC"/>
</dbReference>
<feature type="domain" description="PAC" evidence="3">
    <location>
        <begin position="405"/>
        <end position="457"/>
    </location>
</feature>
<dbReference type="PANTHER" id="PTHR44757:SF2">
    <property type="entry name" value="BIOFILM ARCHITECTURE MAINTENANCE PROTEIN MBAA"/>
    <property type="match status" value="1"/>
</dbReference>
<protein>
    <submittedName>
        <fullName evidence="5">Diguanylate cyclase</fullName>
        <ecNumber evidence="5">2.7.7.65</ecNumber>
    </submittedName>
</protein>
<gene>
    <name evidence="5" type="ORF">HGO97_004485</name>
</gene>
<keyword evidence="1" id="KW-0472">Membrane</keyword>
<comment type="caution">
    <text evidence="5">The sequence shown here is derived from an EMBL/GenBank/DDBJ whole genome shotgun (WGS) entry which is preliminary data.</text>
</comment>
<keyword evidence="1" id="KW-0812">Transmembrane</keyword>
<dbReference type="PROSITE" id="PS50113">
    <property type="entry name" value="PAC"/>
    <property type="match status" value="1"/>
</dbReference>
<dbReference type="InterPro" id="IPR013655">
    <property type="entry name" value="PAS_fold_3"/>
</dbReference>
<dbReference type="NCBIfam" id="TIGR00229">
    <property type="entry name" value="sensory_box"/>
    <property type="match status" value="1"/>
</dbReference>
<evidence type="ECO:0000259" key="4">
    <source>
        <dbReference type="PROSITE" id="PS50887"/>
    </source>
</evidence>
<dbReference type="CDD" id="cd00130">
    <property type="entry name" value="PAS"/>
    <property type="match status" value="1"/>
</dbReference>
<dbReference type="EC" id="2.7.7.65" evidence="5"/>
<keyword evidence="5" id="KW-0548">Nucleotidyltransferase</keyword>
<feature type="domain" description="GGDEF" evidence="4">
    <location>
        <begin position="485"/>
        <end position="612"/>
    </location>
</feature>
<dbReference type="Proteomes" id="UP000723714">
    <property type="component" value="Unassembled WGS sequence"/>
</dbReference>
<dbReference type="InterPro" id="IPR000160">
    <property type="entry name" value="GGDEF_dom"/>
</dbReference>
<accession>A0ABS6D0N7</accession>
<dbReference type="Pfam" id="PF00990">
    <property type="entry name" value="GGDEF"/>
    <property type="match status" value="1"/>
</dbReference>
<evidence type="ECO:0000313" key="5">
    <source>
        <dbReference type="EMBL" id="MBU3875069.1"/>
    </source>
</evidence>
<evidence type="ECO:0000259" key="2">
    <source>
        <dbReference type="PROSITE" id="PS50112"/>
    </source>
</evidence>
<dbReference type="InterPro" id="IPR052155">
    <property type="entry name" value="Biofilm_reg_signaling"/>
</dbReference>
<dbReference type="RefSeq" id="WP_216239884.1">
    <property type="nucleotide sequence ID" value="NZ_JABACJ020000003.1"/>
</dbReference>
<feature type="transmembrane region" description="Helical" evidence="1">
    <location>
        <begin position="297"/>
        <end position="318"/>
    </location>
</feature>
<sequence>MKKRNNGQKRTMQLRVWLLLIGSLILTGIMVAVMLKMYQGRNAQIFNSLIEENLTSIHKGQVAEIDDSIQEVQKLVNGIAQIYESLDSSDLELNSRYQEAVEQLDILNDIEYYSADILKEELSKEDTSKQDKKVIERLLNDESVISDVFSSKQLEGAYAISVMRPVKRAGEIIGVVCGFIKADELMKITMRQDYEWTSNFLITQDGSLIIDKDVYYGGEENLFRDLEDMDISKNKIEEVRDGLKSGKTSLVTIDSPREGQFFIMTTGLRYNGWILLSMTHSNEVKGYSVSIMKNTRLLIVSLLVFLIVLLTGAAGIYVQQKERLLRNQARYELLAQFSDTILFEYDCSARSLAFTPNIVDHFDVRPEDIRYPFDEEQKFNLLHPDDVERLRNMLKSMVETGTEQMEEDVRFLNKSGDYRWMHCQAQLLLDRRGRAVMVVGKFSDVHDQKAQEQRLIQKSSTDAMTGAWNREAAEVQITEQLKQTSYGFFFMLDVDDFKRINDTQGHSAGDSLLIQLVSEMKMVFRREDIIGRLGGDEFVIFMADVKELFVACSKADALLQRLAKQKAAFTVSIGIAAFPSDGSSYQELYIAADSAMYQAKREGKGKYSFRKKEPANTGEKDIFVG</sequence>
<dbReference type="PANTHER" id="PTHR44757">
    <property type="entry name" value="DIGUANYLATE CYCLASE DGCP"/>
    <property type="match status" value="1"/>
</dbReference>